<dbReference type="PROSITE" id="PS51257">
    <property type="entry name" value="PROKAR_LIPOPROTEIN"/>
    <property type="match status" value="1"/>
</dbReference>
<dbReference type="GO" id="GO:0060271">
    <property type="term" value="P:cilium assembly"/>
    <property type="evidence" value="ECO:0000318"/>
    <property type="project" value="GO_Central"/>
</dbReference>
<evidence type="ECO:0000256" key="8">
    <source>
        <dbReference type="ARBA" id="ARBA00023273"/>
    </source>
</evidence>
<evidence type="ECO:0000259" key="14">
    <source>
        <dbReference type="Pfam" id="PF25768"/>
    </source>
</evidence>
<evidence type="ECO:0000256" key="6">
    <source>
        <dbReference type="ARBA" id="ARBA00023069"/>
    </source>
</evidence>
<evidence type="ECO:0000256" key="2">
    <source>
        <dbReference type="ARBA" id="ARBA00022490"/>
    </source>
</evidence>
<name>D8RHU4_SELML</name>
<organism evidence="16">
    <name type="scientific">Selaginella moellendorffii</name>
    <name type="common">Spikemoss</name>
    <dbReference type="NCBI Taxonomy" id="88036"/>
    <lineage>
        <taxon>Eukaryota</taxon>
        <taxon>Viridiplantae</taxon>
        <taxon>Streptophyta</taxon>
        <taxon>Embryophyta</taxon>
        <taxon>Tracheophyta</taxon>
        <taxon>Lycopodiopsida</taxon>
        <taxon>Selaginellales</taxon>
        <taxon>Selaginellaceae</taxon>
        <taxon>Selaginella</taxon>
    </lineage>
</organism>
<dbReference type="EMBL" id="GL377580">
    <property type="protein sequence ID" value="EFJ27981.1"/>
    <property type="molecule type" value="Genomic_DNA"/>
</dbReference>
<dbReference type="Pfam" id="PF24797">
    <property type="entry name" value="Beta-prop_WDR35_TULP_N"/>
    <property type="match status" value="1"/>
</dbReference>
<evidence type="ECO:0000259" key="13">
    <source>
        <dbReference type="Pfam" id="PF24797"/>
    </source>
</evidence>
<accession>D8RHU4</accession>
<dbReference type="SUPFAM" id="SSF50978">
    <property type="entry name" value="WD40 repeat-like"/>
    <property type="match status" value="2"/>
</dbReference>
<dbReference type="InterPro" id="IPR036322">
    <property type="entry name" value="WD40_repeat_dom_sf"/>
</dbReference>
<feature type="domain" description="IFT121/TULP4 N-terminal" evidence="13">
    <location>
        <begin position="1"/>
        <end position="254"/>
    </location>
</feature>
<dbReference type="Gramene" id="EFJ27981">
    <property type="protein sequence ID" value="EFJ27981"/>
    <property type="gene ID" value="SELMODRAFT_449576"/>
</dbReference>
<protein>
    <submittedName>
        <fullName evidence="15">Uncharacterized protein FAP2-2</fullName>
    </submittedName>
</protein>
<feature type="domain" description="IFT121-like zinc finger" evidence="10">
    <location>
        <begin position="1034"/>
        <end position="1076"/>
    </location>
</feature>
<keyword evidence="4" id="KW-0677">Repeat</keyword>
<evidence type="ECO:0000256" key="9">
    <source>
        <dbReference type="PROSITE-ProRule" id="PRU00221"/>
    </source>
</evidence>
<dbReference type="InterPro" id="IPR056159">
    <property type="entry name" value="Beta-prop_IFT121_TULP_N"/>
</dbReference>
<dbReference type="eggNOG" id="KOG2041">
    <property type="taxonomic scope" value="Eukaryota"/>
</dbReference>
<dbReference type="InterPro" id="IPR056157">
    <property type="entry name" value="TPR_IFT80_172_dom"/>
</dbReference>
<dbReference type="GO" id="GO:0035721">
    <property type="term" value="P:intraciliary retrograde transport"/>
    <property type="evidence" value="ECO:0000318"/>
    <property type="project" value="GO_Central"/>
</dbReference>
<dbReference type="HOGENOM" id="CLU_004048_1_0_1"/>
<evidence type="ECO:0000259" key="12">
    <source>
        <dbReference type="Pfam" id="PF23390"/>
    </source>
</evidence>
<evidence type="ECO:0000256" key="7">
    <source>
        <dbReference type="ARBA" id="ARBA00023212"/>
    </source>
</evidence>
<dbReference type="PANTHER" id="PTHR12764">
    <property type="entry name" value="WD REPEAT DOMAIN-RELATED"/>
    <property type="match status" value="1"/>
</dbReference>
<feature type="domain" description="IFT121-like TPR repeats" evidence="14">
    <location>
        <begin position="916"/>
        <end position="1013"/>
    </location>
</feature>
<dbReference type="InParanoid" id="D8RHU4"/>
<dbReference type="PROSITE" id="PS50082">
    <property type="entry name" value="WD_REPEATS_2"/>
    <property type="match status" value="1"/>
</dbReference>
<keyword evidence="7" id="KW-0206">Cytoskeleton</keyword>
<evidence type="ECO:0000256" key="1">
    <source>
        <dbReference type="ARBA" id="ARBA00004120"/>
    </source>
</evidence>
<gene>
    <name evidence="15" type="primary">FAP2-2</name>
    <name evidence="15" type="ORF">SELMODRAFT_449576</name>
</gene>
<evidence type="ECO:0000259" key="10">
    <source>
        <dbReference type="Pfam" id="PF23145"/>
    </source>
</evidence>
<dbReference type="Gene3D" id="2.130.10.10">
    <property type="entry name" value="YVTN repeat-like/Quinoprotein amine dehydrogenase"/>
    <property type="match status" value="2"/>
</dbReference>
<dbReference type="OMA" id="VWAMCWA"/>
<dbReference type="KEGG" id="smo:SELMODRAFT_449576"/>
<keyword evidence="6" id="KW-0969">Cilium</keyword>
<keyword evidence="3 9" id="KW-0853">WD repeat</keyword>
<feature type="non-terminal residue" evidence="15">
    <location>
        <position position="1077"/>
    </location>
</feature>
<feature type="domain" description="IFT121 second beta-propeller" evidence="12">
    <location>
        <begin position="285"/>
        <end position="596"/>
    </location>
</feature>
<reference evidence="15 16" key="1">
    <citation type="journal article" date="2011" name="Science">
        <title>The Selaginella genome identifies genetic changes associated with the evolution of vascular plants.</title>
        <authorList>
            <person name="Banks J.A."/>
            <person name="Nishiyama T."/>
            <person name="Hasebe M."/>
            <person name="Bowman J.L."/>
            <person name="Gribskov M."/>
            <person name="dePamphilis C."/>
            <person name="Albert V.A."/>
            <person name="Aono N."/>
            <person name="Aoyama T."/>
            <person name="Ambrose B.A."/>
            <person name="Ashton N.W."/>
            <person name="Axtell M.J."/>
            <person name="Barker E."/>
            <person name="Barker M.S."/>
            <person name="Bennetzen J.L."/>
            <person name="Bonawitz N.D."/>
            <person name="Chapple C."/>
            <person name="Cheng C."/>
            <person name="Correa L.G."/>
            <person name="Dacre M."/>
            <person name="DeBarry J."/>
            <person name="Dreyer I."/>
            <person name="Elias M."/>
            <person name="Engstrom E.M."/>
            <person name="Estelle M."/>
            <person name="Feng L."/>
            <person name="Finet C."/>
            <person name="Floyd S.K."/>
            <person name="Frommer W.B."/>
            <person name="Fujita T."/>
            <person name="Gramzow L."/>
            <person name="Gutensohn M."/>
            <person name="Harholt J."/>
            <person name="Hattori M."/>
            <person name="Heyl A."/>
            <person name="Hirai T."/>
            <person name="Hiwatashi Y."/>
            <person name="Ishikawa M."/>
            <person name="Iwata M."/>
            <person name="Karol K.G."/>
            <person name="Koehler B."/>
            <person name="Kolukisaoglu U."/>
            <person name="Kubo M."/>
            <person name="Kurata T."/>
            <person name="Lalonde S."/>
            <person name="Li K."/>
            <person name="Li Y."/>
            <person name="Litt A."/>
            <person name="Lyons E."/>
            <person name="Manning G."/>
            <person name="Maruyama T."/>
            <person name="Michael T.P."/>
            <person name="Mikami K."/>
            <person name="Miyazaki S."/>
            <person name="Morinaga S."/>
            <person name="Murata T."/>
            <person name="Mueller-Roeber B."/>
            <person name="Nelson D.R."/>
            <person name="Obara M."/>
            <person name="Oguri Y."/>
            <person name="Olmstead R.G."/>
            <person name="Onodera N."/>
            <person name="Petersen B.L."/>
            <person name="Pils B."/>
            <person name="Prigge M."/>
            <person name="Rensing S.A."/>
            <person name="Riano-Pachon D.M."/>
            <person name="Roberts A.W."/>
            <person name="Sato Y."/>
            <person name="Scheller H.V."/>
            <person name="Schulz B."/>
            <person name="Schulz C."/>
            <person name="Shakirov E.V."/>
            <person name="Shibagaki N."/>
            <person name="Shinohara N."/>
            <person name="Shippen D.E."/>
            <person name="Soerensen I."/>
            <person name="Sotooka R."/>
            <person name="Sugimoto N."/>
            <person name="Sugita M."/>
            <person name="Sumikawa N."/>
            <person name="Tanurdzic M."/>
            <person name="Theissen G."/>
            <person name="Ulvskov P."/>
            <person name="Wakazuki S."/>
            <person name="Weng J.K."/>
            <person name="Willats W.W."/>
            <person name="Wipf D."/>
            <person name="Wolf P.G."/>
            <person name="Yang L."/>
            <person name="Zimmer A.D."/>
            <person name="Zhu Q."/>
            <person name="Mitros T."/>
            <person name="Hellsten U."/>
            <person name="Loque D."/>
            <person name="Otillar R."/>
            <person name="Salamov A."/>
            <person name="Schmutz J."/>
            <person name="Shapiro H."/>
            <person name="Lindquist E."/>
            <person name="Lucas S."/>
            <person name="Rokhsar D."/>
            <person name="Grigoriev I.V."/>
        </authorList>
    </citation>
    <scope>NUCLEOTIDE SEQUENCE [LARGE SCALE GENOMIC DNA]</scope>
</reference>
<dbReference type="InterPro" id="IPR015943">
    <property type="entry name" value="WD40/YVTN_repeat-like_dom_sf"/>
</dbReference>
<keyword evidence="8" id="KW-0966">Cell projection</keyword>
<dbReference type="STRING" id="88036.D8RHU4"/>
<keyword evidence="2" id="KW-0963">Cytoplasm</keyword>
<feature type="domain" description="IFT80/172/WDR35 TPR" evidence="11">
    <location>
        <begin position="627"/>
        <end position="709"/>
    </location>
</feature>
<evidence type="ECO:0000259" key="11">
    <source>
        <dbReference type="Pfam" id="PF23387"/>
    </source>
</evidence>
<dbReference type="Pfam" id="PF23145">
    <property type="entry name" value="Zf_2nd_IFT121"/>
    <property type="match status" value="1"/>
</dbReference>
<dbReference type="Pfam" id="PF23390">
    <property type="entry name" value="Beta-prop_WDR35_2nd"/>
    <property type="match status" value="1"/>
</dbReference>
<dbReference type="InterPro" id="IPR057979">
    <property type="entry name" value="TPR_IFT121"/>
</dbReference>
<evidence type="ECO:0000256" key="3">
    <source>
        <dbReference type="ARBA" id="ARBA00022574"/>
    </source>
</evidence>
<dbReference type="PANTHER" id="PTHR12764:SF5">
    <property type="entry name" value="LD29485P"/>
    <property type="match status" value="1"/>
</dbReference>
<dbReference type="Pfam" id="PF25768">
    <property type="entry name" value="TPR_IFT121"/>
    <property type="match status" value="1"/>
</dbReference>
<dbReference type="InterPro" id="IPR001680">
    <property type="entry name" value="WD40_rpt"/>
</dbReference>
<comment type="subcellular location">
    <subcellularLocation>
        <location evidence="1">Cytoplasm</location>
        <location evidence="1">Cytoskeleton</location>
        <location evidence="1">Cilium basal body</location>
    </subcellularLocation>
</comment>
<keyword evidence="5" id="KW-0970">Cilium biogenesis/degradation</keyword>
<dbReference type="GO" id="GO:0030991">
    <property type="term" value="C:intraciliary transport particle A"/>
    <property type="evidence" value="ECO:0000318"/>
    <property type="project" value="GO_Central"/>
</dbReference>
<sequence length="1077" mass="123758">MYIYLSKKISIPHGLQLRSLSWNTQQGWLACGTDHGIVKVLKLQDASGVKDDGFFTTQSNLSMNQTLEGHRGSILVVNWNQNYRKLTSSDENGLIIVWILHKGMWFEEMINNRSTSVVRDMRWSSDGRKICFIYEDGHAVLGNVDGNRIWGKELNHRLVLVEWSPDGRLVLLCTKEGKCLLYDCHGSFVSNLALRFEVDSDIVGLHWYGGFEGLDDTYPPTLAIALESGKIQLMRHELDGEPILVTAEMTTASIRAVTWEGTGLTLAIGVDASIYLASIRPDYKWTFIGQSTCVYSFKKKHPDEHCVMFWDVATGDRYLKHVNRLCAVCGSGGHCVLATKEEEPNQYILILCNAIGNPLESNHVTIEPVLMTMNENQVFVASKTDVYVWNYRDSLPLLSSKQLLSSFSNDRSKESKDHTYCLDWKINTGINQDKMDQICCVFCSQTNFWIGCESGVLHWYELPSHKLAGKMFLECRPQAIDVNSDSTRLAVIDVDGSFSFRNNVHMVTAMNVFQDRKSEFERKAVWNMKWADDNPDLIVIMERSRMYVLRGTELEEPVSCNAYFCSFHNLQVLAIRLDDVMQQPEQPTRAHIFSYETKSLRDTHQILQAVEIKDAYSYVEEHGHPRLWTSLAEHALEHLDFSVAAKAFVKCKNYYGIQFVKKVEALRDKNLQNAEVCAYFRRFEDAERIYINIDRKDLAIHMRMKIGDWFLVEKLLENFPGNNSLLKLTWNNIGDHFVVTQKWNDAARYYSKAKNFQMLAECYSELHHWTKLQKLMDHVEHGSPLLESIARKFMNIGVCEHAVTGFTRSGNIKGALNCCLQLNDWEKAIKLAELHNCEKETQERLRTFINELLESGSTVSAIYVLQKAGKHLQSHALEVKKIYVLAAFEMEAYIARSLDLQHNADSLDRSDRDIRNAWHNAEAYHLWMLAHRELYSGNMEQAAKVSWWLKDYEDVLQPHSIYSLIALTSYFCGYYEQCSRAFTVLELNRSIPEQERKDYKEMAASIFSRHQPVSNAKDELKRRCLTPKCTATFPICMASGTQILHEDFVKCGYCKSLMISSKLKYKVHCPLCHSPLE</sequence>
<feature type="repeat" description="WD" evidence="9">
    <location>
        <begin position="67"/>
        <end position="98"/>
    </location>
</feature>
<evidence type="ECO:0000256" key="5">
    <source>
        <dbReference type="ARBA" id="ARBA00022794"/>
    </source>
</evidence>
<dbReference type="Pfam" id="PF23387">
    <property type="entry name" value="TPR_IFT80_172"/>
    <property type="match status" value="1"/>
</dbReference>
<evidence type="ECO:0000256" key="4">
    <source>
        <dbReference type="ARBA" id="ARBA00022737"/>
    </source>
</evidence>
<keyword evidence="16" id="KW-1185">Reference proteome</keyword>
<dbReference type="AlphaFoldDB" id="D8RHU4"/>
<dbReference type="SMART" id="SM00320">
    <property type="entry name" value="WD40"/>
    <property type="match status" value="4"/>
</dbReference>
<proteinExistence type="predicted"/>
<dbReference type="InterPro" id="IPR056170">
    <property type="entry name" value="Znf_IFT121-like"/>
</dbReference>
<dbReference type="Proteomes" id="UP000001514">
    <property type="component" value="Unassembled WGS sequence"/>
</dbReference>
<dbReference type="Gene3D" id="1.25.40.470">
    <property type="match status" value="1"/>
</dbReference>
<dbReference type="GO" id="GO:0005929">
    <property type="term" value="C:cilium"/>
    <property type="evidence" value="ECO:0000318"/>
    <property type="project" value="GO_Central"/>
</dbReference>
<dbReference type="InterPro" id="IPR056158">
    <property type="entry name" value="Beta-prop_IFT121_2nd"/>
</dbReference>
<evidence type="ECO:0000313" key="15">
    <source>
        <dbReference type="EMBL" id="EFJ27981.1"/>
    </source>
</evidence>
<dbReference type="InterPro" id="IPR039857">
    <property type="entry name" value="Ift122/121"/>
</dbReference>
<evidence type="ECO:0000313" key="16">
    <source>
        <dbReference type="Proteomes" id="UP000001514"/>
    </source>
</evidence>